<dbReference type="Pfam" id="PF01135">
    <property type="entry name" value="PCMT"/>
    <property type="match status" value="1"/>
</dbReference>
<dbReference type="OrthoDB" id="33618at2157"/>
<evidence type="ECO:0000256" key="7">
    <source>
        <dbReference type="ARBA" id="ARBA00025330"/>
    </source>
</evidence>
<comment type="similarity">
    <text evidence="2 9">Belongs to the methyltransferase superfamily. L-isoaspartyl/D-aspartyl protein methyltransferase family.</text>
</comment>
<accession>A0A1M5K3M2</accession>
<evidence type="ECO:0000256" key="5">
    <source>
        <dbReference type="ARBA" id="ARBA00022679"/>
    </source>
</evidence>
<dbReference type="AlphaFoldDB" id="A0A1M5K3M2"/>
<dbReference type="GO" id="GO:0004719">
    <property type="term" value="F:protein-L-isoaspartate (D-aspartate) O-methyltransferase activity"/>
    <property type="evidence" value="ECO:0007669"/>
    <property type="project" value="UniProtKB-UniRule"/>
</dbReference>
<keyword evidence="3 9" id="KW-0963">Cytoplasm</keyword>
<evidence type="ECO:0000256" key="2">
    <source>
        <dbReference type="ARBA" id="ARBA00005369"/>
    </source>
</evidence>
<keyword evidence="4 9" id="KW-0489">Methyltransferase</keyword>
<dbReference type="NCBIfam" id="TIGR00080">
    <property type="entry name" value="pimt"/>
    <property type="match status" value="1"/>
</dbReference>
<proteinExistence type="inferred from homology"/>
<evidence type="ECO:0000313" key="10">
    <source>
        <dbReference type="EMBL" id="SHG46863.1"/>
    </source>
</evidence>
<dbReference type="HAMAP" id="MF_00090">
    <property type="entry name" value="PIMT"/>
    <property type="match status" value="1"/>
</dbReference>
<organism evidence="10 11">
    <name type="scientific">Halobaculum gomorrense</name>
    <dbReference type="NCBI Taxonomy" id="43928"/>
    <lineage>
        <taxon>Archaea</taxon>
        <taxon>Methanobacteriati</taxon>
        <taxon>Methanobacteriota</taxon>
        <taxon>Stenosarchaea group</taxon>
        <taxon>Halobacteria</taxon>
        <taxon>Halobacteriales</taxon>
        <taxon>Haloferacaceae</taxon>
        <taxon>Halobaculum</taxon>
    </lineage>
</organism>
<sequence length="217" mass="22702">MDSEAAREQLINRLRRRSDIDDPALEALQAVPRHEFVPDAGVEAAYADRPVPIGDGQTASAPSVVGLMCSLLGVGAGDDVLEVGTGCGYHAAVTAELVDPGGVYSVEYAPDLAADARERLSRLGYDAVRVRVGDGRKGWSEHAPYDAAYLTCAAPEIPDPVVDQVRDGGRVVAPVEAGGRRIGGQRLVSLRVGSDGVEREDHGGVRFVSMRGGGGDA</sequence>
<dbReference type="GO" id="GO:0005737">
    <property type="term" value="C:cytoplasm"/>
    <property type="evidence" value="ECO:0007669"/>
    <property type="project" value="UniProtKB-SubCell"/>
</dbReference>
<dbReference type="PANTHER" id="PTHR11579:SF0">
    <property type="entry name" value="PROTEIN-L-ISOASPARTATE(D-ASPARTATE) O-METHYLTRANSFERASE"/>
    <property type="match status" value="1"/>
</dbReference>
<dbReference type="SUPFAM" id="SSF53335">
    <property type="entry name" value="S-adenosyl-L-methionine-dependent methyltransferases"/>
    <property type="match status" value="1"/>
</dbReference>
<comment type="subcellular location">
    <subcellularLocation>
        <location evidence="1 9">Cytoplasm</location>
    </subcellularLocation>
</comment>
<dbReference type="Proteomes" id="UP000184357">
    <property type="component" value="Unassembled WGS sequence"/>
</dbReference>
<feature type="active site" evidence="9">
    <location>
        <position position="60"/>
    </location>
</feature>
<dbReference type="CDD" id="cd02440">
    <property type="entry name" value="AdoMet_MTases"/>
    <property type="match status" value="1"/>
</dbReference>
<dbReference type="EC" id="2.1.1.77" evidence="9"/>
<evidence type="ECO:0000256" key="1">
    <source>
        <dbReference type="ARBA" id="ARBA00004496"/>
    </source>
</evidence>
<keyword evidence="11" id="KW-1185">Reference proteome</keyword>
<reference evidence="10 11" key="1">
    <citation type="submission" date="2016-11" db="EMBL/GenBank/DDBJ databases">
        <authorList>
            <person name="Jaros S."/>
            <person name="Januszkiewicz K."/>
            <person name="Wedrychowicz H."/>
        </authorList>
    </citation>
    <scope>NUCLEOTIDE SEQUENCE [LARGE SCALE GENOMIC DNA]</scope>
    <source>
        <strain evidence="10 11">DSM 9297</strain>
    </source>
</reference>
<keyword evidence="5 9" id="KW-0808">Transferase</keyword>
<name>A0A1M5K3M2_9EURY</name>
<dbReference type="GO" id="GO:0032259">
    <property type="term" value="P:methylation"/>
    <property type="evidence" value="ECO:0007669"/>
    <property type="project" value="UniProtKB-KW"/>
</dbReference>
<evidence type="ECO:0000256" key="9">
    <source>
        <dbReference type="HAMAP-Rule" id="MF_00090"/>
    </source>
</evidence>
<keyword evidence="6 9" id="KW-0949">S-adenosyl-L-methionine</keyword>
<dbReference type="RefSeq" id="WP_073306677.1">
    <property type="nucleotide sequence ID" value="NZ_FQWV01000001.1"/>
</dbReference>
<comment type="function">
    <text evidence="7 9">Catalyzes the methyl esterification of L-isoaspartyl residues in peptides and proteins that result from spontaneous decomposition of normal L-aspartyl and L-asparaginyl residues. It plays a role in the repair and/or degradation of damaged proteins.</text>
</comment>
<dbReference type="InterPro" id="IPR029063">
    <property type="entry name" value="SAM-dependent_MTases_sf"/>
</dbReference>
<evidence type="ECO:0000313" key="11">
    <source>
        <dbReference type="Proteomes" id="UP000184357"/>
    </source>
</evidence>
<dbReference type="InterPro" id="IPR000682">
    <property type="entry name" value="PCMT"/>
</dbReference>
<gene>
    <name evidence="9" type="primary">pcm</name>
    <name evidence="10" type="ORF">SAMN05443636_0351</name>
</gene>
<dbReference type="PANTHER" id="PTHR11579">
    <property type="entry name" value="PROTEIN-L-ISOASPARTATE O-METHYLTRANSFERASE"/>
    <property type="match status" value="1"/>
</dbReference>
<evidence type="ECO:0000256" key="3">
    <source>
        <dbReference type="ARBA" id="ARBA00022490"/>
    </source>
</evidence>
<evidence type="ECO:0000256" key="8">
    <source>
        <dbReference type="ARBA" id="ARBA00029295"/>
    </source>
</evidence>
<dbReference type="STRING" id="43928.SAMN05443636_0351"/>
<protein>
    <recommendedName>
        <fullName evidence="9">Protein-L-isoaspartate O-methyltransferase</fullName>
        <ecNumber evidence="9">2.1.1.77</ecNumber>
    </recommendedName>
    <alternativeName>
        <fullName evidence="9">L-isoaspartyl protein carboxyl methyltransferase</fullName>
    </alternativeName>
    <alternativeName>
        <fullName evidence="9">Protein L-isoaspartyl methyltransferase</fullName>
    </alternativeName>
    <alternativeName>
        <fullName evidence="9">Protein-beta-aspartate methyltransferase</fullName>
        <shortName evidence="9">PIMT</shortName>
    </alternativeName>
</protein>
<dbReference type="Gene3D" id="3.40.50.150">
    <property type="entry name" value="Vaccinia Virus protein VP39"/>
    <property type="match status" value="1"/>
</dbReference>
<evidence type="ECO:0000256" key="6">
    <source>
        <dbReference type="ARBA" id="ARBA00022691"/>
    </source>
</evidence>
<dbReference type="EMBL" id="FQWV01000001">
    <property type="protein sequence ID" value="SHG46863.1"/>
    <property type="molecule type" value="Genomic_DNA"/>
</dbReference>
<dbReference type="GO" id="GO:0030091">
    <property type="term" value="P:protein repair"/>
    <property type="evidence" value="ECO:0007669"/>
    <property type="project" value="UniProtKB-UniRule"/>
</dbReference>
<evidence type="ECO:0000256" key="4">
    <source>
        <dbReference type="ARBA" id="ARBA00022603"/>
    </source>
</evidence>
<comment type="catalytic activity">
    <reaction evidence="8 9">
        <text>[protein]-L-isoaspartate + S-adenosyl-L-methionine = [protein]-L-isoaspartate alpha-methyl ester + S-adenosyl-L-homocysteine</text>
        <dbReference type="Rhea" id="RHEA:12705"/>
        <dbReference type="Rhea" id="RHEA-COMP:12143"/>
        <dbReference type="Rhea" id="RHEA-COMP:12144"/>
        <dbReference type="ChEBI" id="CHEBI:57856"/>
        <dbReference type="ChEBI" id="CHEBI:59789"/>
        <dbReference type="ChEBI" id="CHEBI:90596"/>
        <dbReference type="ChEBI" id="CHEBI:90598"/>
        <dbReference type="EC" id="2.1.1.77"/>
    </reaction>
</comment>
<dbReference type="NCBIfam" id="NF001453">
    <property type="entry name" value="PRK00312.1"/>
    <property type="match status" value="1"/>
</dbReference>